<comment type="catalytic activity">
    <reaction evidence="7">
        <text>L-threonyl-[protein] + ATP = O-phospho-L-threonyl-[protein] + ADP + H(+)</text>
        <dbReference type="Rhea" id="RHEA:46608"/>
        <dbReference type="Rhea" id="RHEA-COMP:11060"/>
        <dbReference type="Rhea" id="RHEA-COMP:11605"/>
        <dbReference type="ChEBI" id="CHEBI:15378"/>
        <dbReference type="ChEBI" id="CHEBI:30013"/>
        <dbReference type="ChEBI" id="CHEBI:30616"/>
        <dbReference type="ChEBI" id="CHEBI:61977"/>
        <dbReference type="ChEBI" id="CHEBI:456216"/>
        <dbReference type="EC" id="2.7.11.1"/>
    </reaction>
</comment>
<keyword evidence="6 9" id="KW-0067">ATP-binding</keyword>
<dbReference type="InterPro" id="IPR008271">
    <property type="entry name" value="Ser/Thr_kinase_AS"/>
</dbReference>
<keyword evidence="3" id="KW-0808">Transferase</keyword>
<feature type="binding site" evidence="9">
    <location>
        <position position="40"/>
    </location>
    <ligand>
        <name>ATP</name>
        <dbReference type="ChEBI" id="CHEBI:30616"/>
    </ligand>
</feature>
<dbReference type="EC" id="2.7.11.1" evidence="1"/>
<dbReference type="PANTHER" id="PTHR43895:SF32">
    <property type="entry name" value="SERINE_THREONINE-PROTEIN KINASE CHK1"/>
    <property type="match status" value="1"/>
</dbReference>
<proteinExistence type="inferred from homology"/>
<dbReference type="GO" id="GO:0005737">
    <property type="term" value="C:cytoplasm"/>
    <property type="evidence" value="ECO:0007669"/>
    <property type="project" value="TreeGrafter"/>
</dbReference>
<evidence type="ECO:0000256" key="6">
    <source>
        <dbReference type="ARBA" id="ARBA00022840"/>
    </source>
</evidence>
<dbReference type="Pfam" id="PF00069">
    <property type="entry name" value="Pkinase"/>
    <property type="match status" value="1"/>
</dbReference>
<name>A0AA38P0Q6_9AGAR</name>
<keyword evidence="5 12" id="KW-0418">Kinase</keyword>
<dbReference type="FunFam" id="1.10.510.10:FF:000571">
    <property type="entry name" value="Maternal embryonic leucine zipper kinase"/>
    <property type="match status" value="1"/>
</dbReference>
<dbReference type="PROSITE" id="PS50011">
    <property type="entry name" value="PROTEIN_KINASE_DOM"/>
    <property type="match status" value="1"/>
</dbReference>
<comment type="similarity">
    <text evidence="10">Belongs to the protein kinase superfamily.</text>
</comment>
<dbReference type="PROSITE" id="PS00108">
    <property type="entry name" value="PROTEIN_KINASE_ST"/>
    <property type="match status" value="1"/>
</dbReference>
<evidence type="ECO:0000259" key="11">
    <source>
        <dbReference type="PROSITE" id="PS50011"/>
    </source>
</evidence>
<dbReference type="InterPro" id="IPR000719">
    <property type="entry name" value="Prot_kinase_dom"/>
</dbReference>
<evidence type="ECO:0000256" key="7">
    <source>
        <dbReference type="ARBA" id="ARBA00047899"/>
    </source>
</evidence>
<dbReference type="SUPFAM" id="SSF56112">
    <property type="entry name" value="Protein kinase-like (PK-like)"/>
    <property type="match status" value="1"/>
</dbReference>
<evidence type="ECO:0000313" key="13">
    <source>
        <dbReference type="Proteomes" id="UP001163846"/>
    </source>
</evidence>
<accession>A0AA38P0Q6</accession>
<dbReference type="Gene3D" id="1.10.510.10">
    <property type="entry name" value="Transferase(Phosphotransferase) domain 1"/>
    <property type="match status" value="1"/>
</dbReference>
<evidence type="ECO:0000256" key="9">
    <source>
        <dbReference type="PROSITE-ProRule" id="PRU10141"/>
    </source>
</evidence>
<dbReference type="GO" id="GO:0005634">
    <property type="term" value="C:nucleus"/>
    <property type="evidence" value="ECO:0007669"/>
    <property type="project" value="TreeGrafter"/>
</dbReference>
<keyword evidence="13" id="KW-1185">Reference proteome</keyword>
<keyword evidence="2 10" id="KW-0723">Serine/threonine-protein kinase</keyword>
<evidence type="ECO:0000256" key="10">
    <source>
        <dbReference type="RuleBase" id="RU000304"/>
    </source>
</evidence>
<keyword evidence="4 9" id="KW-0547">Nucleotide-binding</keyword>
<dbReference type="PROSITE" id="PS00107">
    <property type="entry name" value="PROTEIN_KINASE_ATP"/>
    <property type="match status" value="1"/>
</dbReference>
<protein>
    <recommendedName>
        <fullName evidence="1">non-specific serine/threonine protein kinase</fullName>
        <ecNumber evidence="1">2.7.11.1</ecNumber>
    </recommendedName>
</protein>
<dbReference type="AlphaFoldDB" id="A0AA38P0Q6"/>
<evidence type="ECO:0000256" key="3">
    <source>
        <dbReference type="ARBA" id="ARBA00022679"/>
    </source>
</evidence>
<dbReference type="GO" id="GO:0035861">
    <property type="term" value="C:site of double-strand break"/>
    <property type="evidence" value="ECO:0007669"/>
    <property type="project" value="TreeGrafter"/>
</dbReference>
<evidence type="ECO:0000256" key="5">
    <source>
        <dbReference type="ARBA" id="ARBA00022777"/>
    </source>
</evidence>
<evidence type="ECO:0000256" key="4">
    <source>
        <dbReference type="ARBA" id="ARBA00022741"/>
    </source>
</evidence>
<dbReference type="GO" id="GO:0007095">
    <property type="term" value="P:mitotic G2 DNA damage checkpoint signaling"/>
    <property type="evidence" value="ECO:0007669"/>
    <property type="project" value="TreeGrafter"/>
</dbReference>
<dbReference type="Proteomes" id="UP001163846">
    <property type="component" value="Unassembled WGS sequence"/>
</dbReference>
<evidence type="ECO:0000256" key="8">
    <source>
        <dbReference type="ARBA" id="ARBA00048679"/>
    </source>
</evidence>
<sequence>MSPKYPKVAGYDLVQQIGGGGFSTVFRAVNLAESRVAACKLILITAETTDKERKTIDKETRIHSILKHMYVLELIGAVTVEWKYKDMYVPGVYMLLELAAGGDLFDKIAPDVGVGDDVAHLYFNQLLAGMAHIHSKGICHRDLKPENLLLDIAGNLKISDFGLSAVFRLTNGKTRALSEHCGSLPYVAPELALDEPYAAEPIDLWGIGVILFTLLAGNTPWDEPSKQSPEFRRYIKGDIFDEDPWVRFNEDALSLICSLLTIDPRKRMTLPEAMQHPWCMRTSQLARQSPAVLADKLTESLRATGDMDYVLPAEPMDVDQADRVNDTNMDMDMDTGSAIRPPPIAPAVGHSSQFTQSLLLFSQTQSGTRYTPHLTRFYASLLPGQLMVLVKETVGSLGLIYREYGAANNESNGSNSITPGGTLKLRVGGEDARKIQFKGWIEMEEFRNGEVEGTFCVLSRDKGNPLSWRQFFKALVKSDAIYPFVLRKK</sequence>
<evidence type="ECO:0000256" key="1">
    <source>
        <dbReference type="ARBA" id="ARBA00012513"/>
    </source>
</evidence>
<dbReference type="PANTHER" id="PTHR43895">
    <property type="entry name" value="CALCIUM/CALMODULIN-DEPENDENT PROTEIN KINASE KINASE-RELATED"/>
    <property type="match status" value="1"/>
</dbReference>
<evidence type="ECO:0000313" key="12">
    <source>
        <dbReference type="EMBL" id="KAJ3834153.1"/>
    </source>
</evidence>
<dbReference type="GO" id="GO:0005524">
    <property type="term" value="F:ATP binding"/>
    <property type="evidence" value="ECO:0007669"/>
    <property type="project" value="UniProtKB-UniRule"/>
</dbReference>
<dbReference type="GO" id="GO:0004674">
    <property type="term" value="F:protein serine/threonine kinase activity"/>
    <property type="evidence" value="ECO:0007669"/>
    <property type="project" value="UniProtKB-KW"/>
</dbReference>
<feature type="domain" description="Protein kinase" evidence="11">
    <location>
        <begin position="11"/>
        <end position="279"/>
    </location>
</feature>
<evidence type="ECO:0000256" key="2">
    <source>
        <dbReference type="ARBA" id="ARBA00022527"/>
    </source>
</evidence>
<comment type="catalytic activity">
    <reaction evidence="8">
        <text>L-seryl-[protein] + ATP = O-phospho-L-seryl-[protein] + ADP + H(+)</text>
        <dbReference type="Rhea" id="RHEA:17989"/>
        <dbReference type="Rhea" id="RHEA-COMP:9863"/>
        <dbReference type="Rhea" id="RHEA-COMP:11604"/>
        <dbReference type="ChEBI" id="CHEBI:15378"/>
        <dbReference type="ChEBI" id="CHEBI:29999"/>
        <dbReference type="ChEBI" id="CHEBI:30616"/>
        <dbReference type="ChEBI" id="CHEBI:83421"/>
        <dbReference type="ChEBI" id="CHEBI:456216"/>
        <dbReference type="EC" id="2.7.11.1"/>
    </reaction>
</comment>
<reference evidence="12" key="1">
    <citation type="submission" date="2022-08" db="EMBL/GenBank/DDBJ databases">
        <authorList>
            <consortium name="DOE Joint Genome Institute"/>
            <person name="Min B."/>
            <person name="Riley R."/>
            <person name="Sierra-Patev S."/>
            <person name="Naranjo-Ortiz M."/>
            <person name="Looney B."/>
            <person name="Konkel Z."/>
            <person name="Slot J.C."/>
            <person name="Sakamoto Y."/>
            <person name="Steenwyk J.L."/>
            <person name="Rokas A."/>
            <person name="Carro J."/>
            <person name="Camarero S."/>
            <person name="Ferreira P."/>
            <person name="Molpeceres G."/>
            <person name="Ruiz-Duenas F.J."/>
            <person name="Serrano A."/>
            <person name="Henrissat B."/>
            <person name="Drula E."/>
            <person name="Hughes K.W."/>
            <person name="Mata J.L."/>
            <person name="Ishikawa N.K."/>
            <person name="Vargas-Isla R."/>
            <person name="Ushijima S."/>
            <person name="Smith C.A."/>
            <person name="Ahrendt S."/>
            <person name="Andreopoulos W."/>
            <person name="He G."/>
            <person name="Labutti K."/>
            <person name="Lipzen A."/>
            <person name="Ng V."/>
            <person name="Sandor L."/>
            <person name="Barry K."/>
            <person name="Martinez A.T."/>
            <person name="Xiao Y."/>
            <person name="Gibbons J.G."/>
            <person name="Terashima K."/>
            <person name="Hibbett D.S."/>
            <person name="Grigoriev I.V."/>
        </authorList>
    </citation>
    <scope>NUCLEOTIDE SEQUENCE</scope>
    <source>
        <strain evidence="12">TFB9207</strain>
    </source>
</reference>
<dbReference type="EMBL" id="MU806573">
    <property type="protein sequence ID" value="KAJ3834153.1"/>
    <property type="molecule type" value="Genomic_DNA"/>
</dbReference>
<gene>
    <name evidence="12" type="ORF">F5878DRAFT_568870</name>
</gene>
<dbReference type="SMART" id="SM00220">
    <property type="entry name" value="S_TKc"/>
    <property type="match status" value="1"/>
</dbReference>
<dbReference type="InterPro" id="IPR017441">
    <property type="entry name" value="Protein_kinase_ATP_BS"/>
</dbReference>
<dbReference type="InterPro" id="IPR011009">
    <property type="entry name" value="Kinase-like_dom_sf"/>
</dbReference>
<organism evidence="12 13">
    <name type="scientific">Lentinula raphanica</name>
    <dbReference type="NCBI Taxonomy" id="153919"/>
    <lineage>
        <taxon>Eukaryota</taxon>
        <taxon>Fungi</taxon>
        <taxon>Dikarya</taxon>
        <taxon>Basidiomycota</taxon>
        <taxon>Agaricomycotina</taxon>
        <taxon>Agaricomycetes</taxon>
        <taxon>Agaricomycetidae</taxon>
        <taxon>Agaricales</taxon>
        <taxon>Marasmiineae</taxon>
        <taxon>Omphalotaceae</taxon>
        <taxon>Lentinula</taxon>
    </lineage>
</organism>
<comment type="caution">
    <text evidence="12">The sequence shown here is derived from an EMBL/GenBank/DDBJ whole genome shotgun (WGS) entry which is preliminary data.</text>
</comment>